<sequence length="372" mass="39049">MPIVAINLSDAALASSVNGASPVSAGPGLLPTFDVNNYWNPSTRQRKLVGQAAGVGGDRHSIQTASGGDLIKVDRNGTQIHDNSLNPTDQLIQFWSDDPYSCHYGFGIGSSPSYGPGPQKNVVFGWGYNYAEGGPKDPSQPSCSYRIESNYYQGGAPRFEVHVGSVIYPGGPEIRPITIAILKDGSNKADVAMGASTVYFNAENHSNQLAKLYRTDGGLTRFFLCDSTGDPGFSLETVETGTQRDTMTIGRAISAQFASVVLNSTSSTAFTFNSGANSGFLRLFGNIFQWSGATGGSMVVNTNTLSLTNQAVTRFIIRGSDTGSATAIGFLGAAPSTRVTMGAATAAASYGAAEQAMLQKAYDALRTFGFGT</sequence>
<protein>
    <submittedName>
        <fullName evidence="1">Uncharacterized protein</fullName>
    </submittedName>
</protein>
<organism evidence="1">
    <name type="scientific">Singulisphaera sp. Ch08</name>
    <dbReference type="NCBI Taxonomy" id="3120278"/>
    <lineage>
        <taxon>Bacteria</taxon>
        <taxon>Pseudomonadati</taxon>
        <taxon>Planctomycetota</taxon>
        <taxon>Planctomycetia</taxon>
        <taxon>Isosphaerales</taxon>
        <taxon>Isosphaeraceae</taxon>
        <taxon>Singulisphaera</taxon>
    </lineage>
</organism>
<gene>
    <name evidence="1" type="ORF">V5E97_10210</name>
</gene>
<evidence type="ECO:0000313" key="1">
    <source>
        <dbReference type="EMBL" id="XBH06387.1"/>
    </source>
</evidence>
<dbReference type="RefSeq" id="WP_406699238.1">
    <property type="nucleotide sequence ID" value="NZ_CP155447.1"/>
</dbReference>
<reference evidence="1" key="1">
    <citation type="submission" date="2024-05" db="EMBL/GenBank/DDBJ databases">
        <title>Planctomycetes of the genus Singulisphaera possess chitinolytic capabilities.</title>
        <authorList>
            <person name="Ivanova A."/>
        </authorList>
    </citation>
    <scope>NUCLEOTIDE SEQUENCE</scope>
    <source>
        <strain evidence="1">Ch08T</strain>
    </source>
</reference>
<proteinExistence type="predicted"/>
<accession>A0AAU7CMQ0</accession>
<name>A0AAU7CMQ0_9BACT</name>
<dbReference type="EMBL" id="CP155447">
    <property type="protein sequence ID" value="XBH06387.1"/>
    <property type="molecule type" value="Genomic_DNA"/>
</dbReference>
<dbReference type="AlphaFoldDB" id="A0AAU7CMQ0"/>